<proteinExistence type="predicted"/>
<evidence type="ECO:0000256" key="1">
    <source>
        <dbReference type="SAM" id="MobiDB-lite"/>
    </source>
</evidence>
<name>A0A1I7D654_9ACTN</name>
<dbReference type="Proteomes" id="UP000199546">
    <property type="component" value="Unassembled WGS sequence"/>
</dbReference>
<dbReference type="RefSeq" id="WP_093584504.1">
    <property type="nucleotide sequence ID" value="NZ_FPBA01000035.1"/>
</dbReference>
<dbReference type="AlphaFoldDB" id="A0A1I7D654"/>
<evidence type="ECO:0000313" key="2">
    <source>
        <dbReference type="EMBL" id="SFU07119.1"/>
    </source>
</evidence>
<evidence type="ECO:0000313" key="3">
    <source>
        <dbReference type="Proteomes" id="UP000199546"/>
    </source>
</evidence>
<reference evidence="3" key="1">
    <citation type="submission" date="2016-10" db="EMBL/GenBank/DDBJ databases">
        <authorList>
            <person name="Varghese N."/>
            <person name="Submissions S."/>
        </authorList>
    </citation>
    <scope>NUCLEOTIDE SEQUENCE [LARGE SCALE GENOMIC DNA]</scope>
    <source>
        <strain evidence="3">DSM 46136</strain>
    </source>
</reference>
<protein>
    <submittedName>
        <fullName evidence="2">Uncharacterized protein</fullName>
    </submittedName>
</protein>
<feature type="region of interest" description="Disordered" evidence="1">
    <location>
        <begin position="57"/>
        <end position="81"/>
    </location>
</feature>
<keyword evidence="3" id="KW-1185">Reference proteome</keyword>
<accession>A0A1I7D654</accession>
<dbReference type="EMBL" id="FPBA01000035">
    <property type="protein sequence ID" value="SFU07119.1"/>
    <property type="molecule type" value="Genomic_DNA"/>
</dbReference>
<organism evidence="2 3">
    <name type="scientific">Geodermatophilus amargosae</name>
    <dbReference type="NCBI Taxonomy" id="1296565"/>
    <lineage>
        <taxon>Bacteria</taxon>
        <taxon>Bacillati</taxon>
        <taxon>Actinomycetota</taxon>
        <taxon>Actinomycetes</taxon>
        <taxon>Geodermatophilales</taxon>
        <taxon>Geodermatophilaceae</taxon>
        <taxon>Geodermatophilus</taxon>
    </lineage>
</organism>
<sequence>MYEAHQLDTDKVHGTESYEQLALLASAATQVKAEEKRREDNVIRTHEAQNVLASFRTEPWPSATPSVPGDRTPQGWGAAGTGTARAVTAAAWS</sequence>
<gene>
    <name evidence="2" type="ORF">SAMN05660657_05352</name>
</gene>